<evidence type="ECO:0000259" key="7">
    <source>
        <dbReference type="PROSITE" id="PS50043"/>
    </source>
</evidence>
<accession>A0A7W9ZCQ9</accession>
<dbReference type="RefSeq" id="WP_184260355.1">
    <property type="nucleotide sequence ID" value="NZ_JACIIX010000001.1"/>
</dbReference>
<dbReference type="PROSITE" id="PS00622">
    <property type="entry name" value="HTH_LUXR_1"/>
    <property type="match status" value="1"/>
</dbReference>
<dbReference type="CDD" id="cd06170">
    <property type="entry name" value="LuxR_C_like"/>
    <property type="match status" value="1"/>
</dbReference>
<dbReference type="FunFam" id="3.40.50.2300:FF:000018">
    <property type="entry name" value="DNA-binding transcriptional regulator NtrC"/>
    <property type="match status" value="1"/>
</dbReference>
<evidence type="ECO:0000256" key="5">
    <source>
        <dbReference type="ARBA" id="ARBA00023163"/>
    </source>
</evidence>
<dbReference type="SMART" id="SM00421">
    <property type="entry name" value="HTH_LUXR"/>
    <property type="match status" value="1"/>
</dbReference>
<evidence type="ECO:0000256" key="2">
    <source>
        <dbReference type="ARBA" id="ARBA00023012"/>
    </source>
</evidence>
<keyword evidence="5" id="KW-0804">Transcription</keyword>
<dbReference type="GO" id="GO:0006355">
    <property type="term" value="P:regulation of DNA-templated transcription"/>
    <property type="evidence" value="ECO:0007669"/>
    <property type="project" value="InterPro"/>
</dbReference>
<evidence type="ECO:0000256" key="4">
    <source>
        <dbReference type="ARBA" id="ARBA00023125"/>
    </source>
</evidence>
<dbReference type="SUPFAM" id="SSF52172">
    <property type="entry name" value="CheY-like"/>
    <property type="match status" value="1"/>
</dbReference>
<reference evidence="9 10" key="1">
    <citation type="submission" date="2020-08" db="EMBL/GenBank/DDBJ databases">
        <title>Genomic Encyclopedia of Type Strains, Phase IV (KMG-IV): sequencing the most valuable type-strain genomes for metagenomic binning, comparative biology and taxonomic classification.</title>
        <authorList>
            <person name="Goeker M."/>
        </authorList>
    </citation>
    <scope>NUCLEOTIDE SEQUENCE [LARGE SCALE GENOMIC DNA]</scope>
    <source>
        <strain evidence="9 10">DSM 11590</strain>
    </source>
</reference>
<dbReference type="GO" id="GO:0000160">
    <property type="term" value="P:phosphorelay signal transduction system"/>
    <property type="evidence" value="ECO:0007669"/>
    <property type="project" value="UniProtKB-KW"/>
</dbReference>
<dbReference type="EMBL" id="JACIIX010000001">
    <property type="protein sequence ID" value="MBB6208850.1"/>
    <property type="molecule type" value="Genomic_DNA"/>
</dbReference>
<evidence type="ECO:0000256" key="1">
    <source>
        <dbReference type="ARBA" id="ARBA00022553"/>
    </source>
</evidence>
<feature type="domain" description="Response regulatory" evidence="8">
    <location>
        <begin position="5"/>
        <end position="119"/>
    </location>
</feature>
<keyword evidence="2" id="KW-0902">Two-component regulatory system</keyword>
<dbReference type="CDD" id="cd17537">
    <property type="entry name" value="REC_FixJ"/>
    <property type="match status" value="1"/>
</dbReference>
<evidence type="ECO:0000259" key="8">
    <source>
        <dbReference type="PROSITE" id="PS50110"/>
    </source>
</evidence>
<evidence type="ECO:0000313" key="9">
    <source>
        <dbReference type="EMBL" id="MBB6208850.1"/>
    </source>
</evidence>
<protein>
    <submittedName>
        <fullName evidence="9">FixJ family two-component response regulator</fullName>
    </submittedName>
</protein>
<dbReference type="PROSITE" id="PS50043">
    <property type="entry name" value="HTH_LUXR_2"/>
    <property type="match status" value="1"/>
</dbReference>
<dbReference type="InterPro" id="IPR036388">
    <property type="entry name" value="WH-like_DNA-bd_sf"/>
</dbReference>
<keyword evidence="10" id="KW-1185">Reference proteome</keyword>
<dbReference type="GO" id="GO:0003677">
    <property type="term" value="F:DNA binding"/>
    <property type="evidence" value="ECO:0007669"/>
    <property type="project" value="UniProtKB-KW"/>
</dbReference>
<dbReference type="Gene3D" id="1.10.10.10">
    <property type="entry name" value="Winged helix-like DNA-binding domain superfamily/Winged helix DNA-binding domain"/>
    <property type="match status" value="1"/>
</dbReference>
<dbReference type="SUPFAM" id="SSF46894">
    <property type="entry name" value="C-terminal effector domain of the bipartite response regulators"/>
    <property type="match status" value="1"/>
</dbReference>
<name>A0A7W9ZCQ9_NOVIT</name>
<evidence type="ECO:0000313" key="10">
    <source>
        <dbReference type="Proteomes" id="UP000544872"/>
    </source>
</evidence>
<keyword evidence="1 6" id="KW-0597">Phosphoprotein</keyword>
<dbReference type="Pfam" id="PF00196">
    <property type="entry name" value="GerE"/>
    <property type="match status" value="1"/>
</dbReference>
<dbReference type="PROSITE" id="PS50110">
    <property type="entry name" value="RESPONSE_REGULATORY"/>
    <property type="match status" value="1"/>
</dbReference>
<keyword evidence="4" id="KW-0238">DNA-binding</keyword>
<feature type="domain" description="HTH luxR-type" evidence="7">
    <location>
        <begin position="135"/>
        <end position="200"/>
    </location>
</feature>
<dbReference type="PANTHER" id="PTHR44688:SF16">
    <property type="entry name" value="DNA-BINDING TRANSCRIPTIONAL ACTIVATOR DEVR_DOSR"/>
    <property type="match status" value="1"/>
</dbReference>
<dbReference type="Proteomes" id="UP000544872">
    <property type="component" value="Unassembled WGS sequence"/>
</dbReference>
<evidence type="ECO:0000256" key="3">
    <source>
        <dbReference type="ARBA" id="ARBA00023015"/>
    </source>
</evidence>
<dbReference type="Pfam" id="PF00072">
    <property type="entry name" value="Response_reg"/>
    <property type="match status" value="1"/>
</dbReference>
<proteinExistence type="predicted"/>
<comment type="caution">
    <text evidence="9">The sequence shown here is derived from an EMBL/GenBank/DDBJ whole genome shotgun (WGS) entry which is preliminary data.</text>
</comment>
<dbReference type="InterPro" id="IPR001789">
    <property type="entry name" value="Sig_transdc_resp-reg_receiver"/>
</dbReference>
<dbReference type="InterPro" id="IPR011006">
    <property type="entry name" value="CheY-like_superfamily"/>
</dbReference>
<dbReference type="PRINTS" id="PR00038">
    <property type="entry name" value="HTHLUXR"/>
</dbReference>
<sequence>MSEPTVFVVDDDEGVRDALALHLELAGLRVRTFPSADAFLAVVGAGDRGCAVLDIRMPGMDGLTLQKEMVRQGITLPVIIITGHGDVPAAVTAFRAGAVDFLQKPFDEDRLIDRVREAMERDARDRRQRQEQDDACQRAAALSPREREVMLLIAEGLSNKHVALRLDIGVRTVETHRARVMEKMGVGSVSELARLALLLAD</sequence>
<organism evidence="9 10">
    <name type="scientific">Novispirillum itersonii</name>
    <name type="common">Aquaspirillum itersonii</name>
    <dbReference type="NCBI Taxonomy" id="189"/>
    <lineage>
        <taxon>Bacteria</taxon>
        <taxon>Pseudomonadati</taxon>
        <taxon>Pseudomonadota</taxon>
        <taxon>Alphaproteobacteria</taxon>
        <taxon>Rhodospirillales</taxon>
        <taxon>Novispirillaceae</taxon>
        <taxon>Novispirillum</taxon>
    </lineage>
</organism>
<dbReference type="Gene3D" id="3.40.50.2300">
    <property type="match status" value="1"/>
</dbReference>
<dbReference type="SMART" id="SM00448">
    <property type="entry name" value="REC"/>
    <property type="match status" value="1"/>
</dbReference>
<dbReference type="InterPro" id="IPR000792">
    <property type="entry name" value="Tscrpt_reg_LuxR_C"/>
</dbReference>
<keyword evidence="3" id="KW-0805">Transcription regulation</keyword>
<dbReference type="AlphaFoldDB" id="A0A7W9ZCQ9"/>
<evidence type="ECO:0000256" key="6">
    <source>
        <dbReference type="PROSITE-ProRule" id="PRU00169"/>
    </source>
</evidence>
<dbReference type="PANTHER" id="PTHR44688">
    <property type="entry name" value="DNA-BINDING TRANSCRIPTIONAL ACTIVATOR DEVR_DOSR"/>
    <property type="match status" value="1"/>
</dbReference>
<feature type="modified residue" description="4-aspartylphosphate" evidence="6">
    <location>
        <position position="54"/>
    </location>
</feature>
<gene>
    <name evidence="9" type="ORF">FHS48_000231</name>
</gene>
<dbReference type="InterPro" id="IPR016032">
    <property type="entry name" value="Sig_transdc_resp-reg_C-effctor"/>
</dbReference>